<dbReference type="Proteomes" id="UP001476247">
    <property type="component" value="Unassembled WGS sequence"/>
</dbReference>
<organism evidence="2 3">
    <name type="scientific">Helicostylum pulchrum</name>
    <dbReference type="NCBI Taxonomy" id="562976"/>
    <lineage>
        <taxon>Eukaryota</taxon>
        <taxon>Fungi</taxon>
        <taxon>Fungi incertae sedis</taxon>
        <taxon>Mucoromycota</taxon>
        <taxon>Mucoromycotina</taxon>
        <taxon>Mucoromycetes</taxon>
        <taxon>Mucorales</taxon>
        <taxon>Mucorineae</taxon>
        <taxon>Mucoraceae</taxon>
        <taxon>Helicostylum</taxon>
    </lineage>
</organism>
<dbReference type="EMBL" id="BAABUJ010000021">
    <property type="protein sequence ID" value="GAA5802191.1"/>
    <property type="molecule type" value="Genomic_DNA"/>
</dbReference>
<comment type="caution">
    <text evidence="2">The sequence shown here is derived from an EMBL/GenBank/DDBJ whole genome shotgun (WGS) entry which is preliminary data.</text>
</comment>
<feature type="compositionally biased region" description="Acidic residues" evidence="1">
    <location>
        <begin position="38"/>
        <end position="52"/>
    </location>
</feature>
<feature type="region of interest" description="Disordered" evidence="1">
    <location>
        <begin position="242"/>
        <end position="266"/>
    </location>
</feature>
<feature type="compositionally biased region" description="Acidic residues" evidence="1">
    <location>
        <begin position="124"/>
        <end position="134"/>
    </location>
</feature>
<evidence type="ECO:0008006" key="4">
    <source>
        <dbReference type="Google" id="ProtNLM"/>
    </source>
</evidence>
<feature type="compositionally biased region" description="Acidic residues" evidence="1">
    <location>
        <begin position="77"/>
        <end position="86"/>
    </location>
</feature>
<dbReference type="Gene3D" id="1.10.30.10">
    <property type="entry name" value="High mobility group box domain"/>
    <property type="match status" value="1"/>
</dbReference>
<proteinExistence type="predicted"/>
<feature type="compositionally biased region" description="Low complexity" evidence="1">
    <location>
        <begin position="18"/>
        <end position="35"/>
    </location>
</feature>
<feature type="region of interest" description="Disordered" evidence="1">
    <location>
        <begin position="15"/>
        <end position="134"/>
    </location>
</feature>
<feature type="compositionally biased region" description="Acidic residues" evidence="1">
    <location>
        <begin position="246"/>
        <end position="266"/>
    </location>
</feature>
<dbReference type="SUPFAM" id="SSF47095">
    <property type="entry name" value="HMG-box"/>
    <property type="match status" value="1"/>
</dbReference>
<evidence type="ECO:0000313" key="2">
    <source>
        <dbReference type="EMBL" id="GAA5802191.1"/>
    </source>
</evidence>
<gene>
    <name evidence="2" type="ORF">HPULCUR_007652</name>
</gene>
<feature type="compositionally biased region" description="Basic and acidic residues" evidence="1">
    <location>
        <begin position="96"/>
        <end position="123"/>
    </location>
</feature>
<evidence type="ECO:0000256" key="1">
    <source>
        <dbReference type="SAM" id="MobiDB-lite"/>
    </source>
</evidence>
<accession>A0ABP9Y5D0</accession>
<reference evidence="2 3" key="1">
    <citation type="submission" date="2024-04" db="EMBL/GenBank/DDBJ databases">
        <title>genome sequences of Mucor flavus KT1a and Helicostylum pulchrum KT1b strains isolation_sourced from the surface of a dry-aged beef.</title>
        <authorList>
            <person name="Toyotome T."/>
            <person name="Hosono M."/>
            <person name="Torimaru M."/>
            <person name="Fukuda K."/>
            <person name="Mikami N."/>
        </authorList>
    </citation>
    <scope>NUCLEOTIDE SEQUENCE [LARGE SCALE GENOMIC DNA]</scope>
    <source>
        <strain evidence="2 3">KT1b</strain>
    </source>
</reference>
<keyword evidence="3" id="KW-1185">Reference proteome</keyword>
<dbReference type="InterPro" id="IPR036910">
    <property type="entry name" value="HMG_box_dom_sf"/>
</dbReference>
<dbReference type="CDD" id="cd00084">
    <property type="entry name" value="HMG-box_SF"/>
    <property type="match status" value="1"/>
</dbReference>
<feature type="compositionally biased region" description="Basic and acidic residues" evidence="1">
    <location>
        <begin position="197"/>
        <end position="209"/>
    </location>
</feature>
<feature type="region of interest" description="Disordered" evidence="1">
    <location>
        <begin position="173"/>
        <end position="227"/>
    </location>
</feature>
<evidence type="ECO:0000313" key="3">
    <source>
        <dbReference type="Proteomes" id="UP001476247"/>
    </source>
</evidence>
<sequence length="456" mass="52676">MVKCKACNSLFAPKPVEQTSSKQSSNNLQQLNFNLEFSDSENEADSVSEDNVAESFTAKSTVDPKPVKDKRFLLEFSDSEDSDNEVPQETTSFTGTKEKISLGRLPESKGGEETNKQKKREFELSSDSDMDYNEDFLTSINKPKEREFEILSDSEVDDNEAFLTSINKKKKRAFNPLSDSEDGDYEEGFLASKNKQTQREFDSKVDNRKASKNKQEKKKAFMPLSDSEEDFLPRKKKRVFMPLSDSEYEDDGDVLSESEYEDDTESVLEAERIKQRYIALFDTEDHSENEASIHNRHKKTVNDDRDLLSNDVETYQQPLMDDSLFSDADDLIEEEIVKKKKKVSRKRIPSSGEEVEEEVYRKGDLDKKRQKLTAVPKIKLDENGNPIRKKRGKYRFAPRPVNKFNPYILFNKEYRRKFKAANPELDNVGINLLVGKAYRELDPVSNIFFTNDNLLY</sequence>
<name>A0ABP9Y5D0_9FUNG</name>
<protein>
    <recommendedName>
        <fullName evidence="4">HMG box domain-containing protein</fullName>
    </recommendedName>
</protein>